<evidence type="ECO:0000256" key="5">
    <source>
        <dbReference type="ARBA" id="ARBA00023242"/>
    </source>
</evidence>
<dbReference type="GO" id="GO:0034472">
    <property type="term" value="P:snRNA 3'-end processing"/>
    <property type="evidence" value="ECO:0007669"/>
    <property type="project" value="InterPro"/>
</dbReference>
<keyword evidence="8" id="KW-1185">Reference proteome</keyword>
<dbReference type="STRING" id="126957.T1J245"/>
<dbReference type="EnsemblMetazoa" id="SMAR007621-RA">
    <property type="protein sequence ID" value="SMAR007621-PA"/>
    <property type="gene ID" value="SMAR007621"/>
</dbReference>
<sequence length="887" mass="101945">MENYDLQVNNAIQQPPILSWFEFLLNGNLLLDHVNKPNPDPTATELIEQFLSCSQNRETNTMPIILSGKMKTLPVETKKIKALKLLALKVAAHLNWNLNVLEDNLNKYVDCRYLLGYHSQCICLNTEQATEVKYHLELDYLNLTNEALIIRAMMLRNFPVKLPKSIPVPVPGQQNLSSLPMDNIVQDTCENSKIILNKIRMLDRDIIIPSINSFDIPTEMKQESAHEWSKGTLVPSLEIKCQICYDLGCIHFFNEDYSNAGDMFFAVKEFMEKLNKEFKFCCIEKCRLTGYLKACAAILKRKLDTSDSSVEEQLQSIIANQYKGLFSLLLLDNEKRKISLSYRQSIEDEILLQSTKDSKLRNLHADIALCNVVRTVLEGKPNSSPFFQKLMNIDRNDTGLLVKVVKAAFAHANDKQKKCLKDFVSYMCYGGNEHVFSLLFDHDLTKEFTENELESFHPEKHKLGENKSDMLFKRDFKGNLALQVGGLERDLLRSYDPKEIKDNFHQSRQLLDVAELEVAEKSFYLSKLIRWEAVLVDLLQDQARQPHSEFNVELAKKCKSCVHSLYQDKDIPCPEIIEYCVAYLLTVQQWDYLASCDFGRNSRFECAHFACILAKVCLEIRANSGSRKAVKELWELMLPIFTNNSNQQKRSSSGTALNQFMEKVQNILPLSVMISCLAKLHNILKDDSNNNIFLEYSTPWPAVVSNSGAFYIKGVCETLALLLNRTLQLFPNYPPFLKTMADLNYVLGYHAKCLKFYLEAGAASSDFFHYPVPRTIFDDLVYRRMIRCCSQLTYHTQAAVLCQFLDEVDYMVAFKALQEKNCSDAMDAYYNCFWDVSILEFLVNILFDQLKVMGQTELNTSNSEEIKLEAANIRKRQFLRSLTEQSL</sequence>
<dbReference type="PANTHER" id="PTHR13350:SF1">
    <property type="entry name" value="INTEGRATOR COMPLEX SUBUNIT 8"/>
    <property type="match status" value="1"/>
</dbReference>
<accession>T1J245</accession>
<comment type="subcellular location">
    <subcellularLocation>
        <location evidence="2">Chromosome</location>
    </subcellularLocation>
    <subcellularLocation>
        <location evidence="1">Nucleus</location>
    </subcellularLocation>
</comment>
<dbReference type="Proteomes" id="UP000014500">
    <property type="component" value="Unassembled WGS sequence"/>
</dbReference>
<dbReference type="AlphaFoldDB" id="T1J245"/>
<dbReference type="InterPro" id="IPR057980">
    <property type="entry name" value="TPR_INTS8"/>
</dbReference>
<keyword evidence="5" id="KW-0539">Nucleus</keyword>
<dbReference type="eggNOG" id="ENOG502QQS8">
    <property type="taxonomic scope" value="Eukaryota"/>
</dbReference>
<evidence type="ECO:0000313" key="8">
    <source>
        <dbReference type="Proteomes" id="UP000014500"/>
    </source>
</evidence>
<dbReference type="EMBL" id="JH431796">
    <property type="status" value="NOT_ANNOTATED_CDS"/>
    <property type="molecule type" value="Genomic_DNA"/>
</dbReference>
<reference evidence="8" key="1">
    <citation type="submission" date="2011-05" db="EMBL/GenBank/DDBJ databases">
        <authorList>
            <person name="Richards S.R."/>
            <person name="Qu J."/>
            <person name="Jiang H."/>
            <person name="Jhangiani S.N."/>
            <person name="Agravi P."/>
            <person name="Goodspeed R."/>
            <person name="Gross S."/>
            <person name="Mandapat C."/>
            <person name="Jackson L."/>
            <person name="Mathew T."/>
            <person name="Pu L."/>
            <person name="Thornton R."/>
            <person name="Saada N."/>
            <person name="Wilczek-Boney K.B."/>
            <person name="Lee S."/>
            <person name="Kovar C."/>
            <person name="Wu Y."/>
            <person name="Scherer S.E."/>
            <person name="Worley K.C."/>
            <person name="Muzny D.M."/>
            <person name="Gibbs R."/>
        </authorList>
    </citation>
    <scope>NUCLEOTIDE SEQUENCE</scope>
    <source>
        <strain evidence="8">Brora</strain>
    </source>
</reference>
<evidence type="ECO:0000256" key="1">
    <source>
        <dbReference type="ARBA" id="ARBA00004123"/>
    </source>
</evidence>
<dbReference type="OMA" id="ASLSDWM"/>
<evidence type="ECO:0000256" key="2">
    <source>
        <dbReference type="ARBA" id="ARBA00004286"/>
    </source>
</evidence>
<evidence type="ECO:0000256" key="4">
    <source>
        <dbReference type="ARBA" id="ARBA00022454"/>
    </source>
</evidence>
<evidence type="ECO:0000259" key="6">
    <source>
        <dbReference type="Pfam" id="PF25756"/>
    </source>
</evidence>
<evidence type="ECO:0000313" key="7">
    <source>
        <dbReference type="EnsemblMetazoa" id="SMAR007621-PA"/>
    </source>
</evidence>
<dbReference type="InterPro" id="IPR038751">
    <property type="entry name" value="INTS8"/>
</dbReference>
<dbReference type="PANTHER" id="PTHR13350">
    <property type="entry name" value="INTEGRATOR COMPLEX SUBUNIT 8"/>
    <property type="match status" value="1"/>
</dbReference>
<dbReference type="GO" id="GO:0005694">
    <property type="term" value="C:chromosome"/>
    <property type="evidence" value="ECO:0007669"/>
    <property type="project" value="UniProtKB-SubCell"/>
</dbReference>
<dbReference type="Pfam" id="PF25756">
    <property type="entry name" value="TPR_INTS8"/>
    <property type="match status" value="1"/>
</dbReference>
<feature type="domain" description="INTS8 TPR repeats" evidence="6">
    <location>
        <begin position="502"/>
        <end position="885"/>
    </location>
</feature>
<dbReference type="HOGENOM" id="CLU_012129_0_0_1"/>
<evidence type="ECO:0000256" key="3">
    <source>
        <dbReference type="ARBA" id="ARBA00007147"/>
    </source>
</evidence>
<name>T1J245_STRMM</name>
<dbReference type="PhylomeDB" id="T1J245"/>
<protein>
    <recommendedName>
        <fullName evidence="6">INTS8 TPR repeats domain-containing protein</fullName>
    </recommendedName>
</protein>
<comment type="similarity">
    <text evidence="3">Belongs to the Integrator subunit 8 family.</text>
</comment>
<organism evidence="7 8">
    <name type="scientific">Strigamia maritima</name>
    <name type="common">European centipede</name>
    <name type="synonym">Geophilus maritimus</name>
    <dbReference type="NCBI Taxonomy" id="126957"/>
    <lineage>
        <taxon>Eukaryota</taxon>
        <taxon>Metazoa</taxon>
        <taxon>Ecdysozoa</taxon>
        <taxon>Arthropoda</taxon>
        <taxon>Myriapoda</taxon>
        <taxon>Chilopoda</taxon>
        <taxon>Pleurostigmophora</taxon>
        <taxon>Geophilomorpha</taxon>
        <taxon>Linotaeniidae</taxon>
        <taxon>Strigamia</taxon>
    </lineage>
</organism>
<proteinExistence type="inferred from homology"/>
<keyword evidence="4" id="KW-0158">Chromosome</keyword>
<reference evidence="7" key="2">
    <citation type="submission" date="2015-02" db="UniProtKB">
        <authorList>
            <consortium name="EnsemblMetazoa"/>
        </authorList>
    </citation>
    <scope>IDENTIFICATION</scope>
</reference>
<dbReference type="GO" id="GO:0032039">
    <property type="term" value="C:integrator complex"/>
    <property type="evidence" value="ECO:0007669"/>
    <property type="project" value="TreeGrafter"/>
</dbReference>